<reference evidence="1" key="1">
    <citation type="journal article" date="2014" name="Int. J. Syst. Evol. Microbiol.">
        <title>Complete genome sequence of Corynebacterium casei LMG S-19264T (=DSM 44701T), isolated from a smear-ripened cheese.</title>
        <authorList>
            <consortium name="US DOE Joint Genome Institute (JGI-PGF)"/>
            <person name="Walter F."/>
            <person name="Albersmeier A."/>
            <person name="Kalinowski J."/>
            <person name="Ruckert C."/>
        </authorList>
    </citation>
    <scope>NUCLEOTIDE SEQUENCE</scope>
    <source>
        <strain evidence="1">JCM 4646</strain>
    </source>
</reference>
<comment type="caution">
    <text evidence="1">The sequence shown here is derived from an EMBL/GenBank/DDBJ whole genome shotgun (WGS) entry which is preliminary data.</text>
</comment>
<name>A0A919G0J0_9ACTN</name>
<organism evidence="1 2">
    <name type="scientific">Kitasatospora indigofera</name>
    <dbReference type="NCBI Taxonomy" id="67307"/>
    <lineage>
        <taxon>Bacteria</taxon>
        <taxon>Bacillati</taxon>
        <taxon>Actinomycetota</taxon>
        <taxon>Actinomycetes</taxon>
        <taxon>Kitasatosporales</taxon>
        <taxon>Streptomycetaceae</taxon>
        <taxon>Kitasatospora</taxon>
    </lineage>
</organism>
<dbReference type="EMBL" id="BNBO01000027">
    <property type="protein sequence ID" value="GHH75815.1"/>
    <property type="molecule type" value="Genomic_DNA"/>
</dbReference>
<sequence length="114" mass="12239">MVAFRGLHGNIIPYDKQRALLRPDKPRWEIRCLATASPPVLRGNVRIGPVGSAGITAAPVNRTKNARQVGRPSGNITSVVYGAMHPVPETLAPSANHHRSLACCPTTAARRSQN</sequence>
<reference evidence="1" key="2">
    <citation type="submission" date="2020-09" db="EMBL/GenBank/DDBJ databases">
        <authorList>
            <person name="Sun Q."/>
            <person name="Ohkuma M."/>
        </authorList>
    </citation>
    <scope>NUCLEOTIDE SEQUENCE</scope>
    <source>
        <strain evidence="1">JCM 4646</strain>
    </source>
</reference>
<proteinExistence type="predicted"/>
<keyword evidence="2" id="KW-1185">Reference proteome</keyword>
<evidence type="ECO:0000313" key="1">
    <source>
        <dbReference type="EMBL" id="GHH75815.1"/>
    </source>
</evidence>
<evidence type="ECO:0000313" key="2">
    <source>
        <dbReference type="Proteomes" id="UP000617734"/>
    </source>
</evidence>
<gene>
    <name evidence="1" type="ORF">GCM10018781_45600</name>
</gene>
<dbReference type="Proteomes" id="UP000617734">
    <property type="component" value="Unassembled WGS sequence"/>
</dbReference>
<accession>A0A919G0J0</accession>
<protein>
    <submittedName>
        <fullName evidence="1">Uncharacterized protein</fullName>
    </submittedName>
</protein>
<dbReference type="AlphaFoldDB" id="A0A919G0J0"/>